<keyword evidence="3" id="KW-1185">Reference proteome</keyword>
<gene>
    <name evidence="2" type="ORF">EHV08_04390</name>
</gene>
<accession>A0A432LIU2</accession>
<reference evidence="2 3" key="1">
    <citation type="submission" date="2018-12" db="EMBL/GenBank/DDBJ databases">
        <title>Genome sequencing of Prevotella sp. KCOM 3155 (= JS262).</title>
        <authorList>
            <person name="Kook J.-K."/>
            <person name="Park S.-N."/>
            <person name="Lim Y.K."/>
        </authorList>
    </citation>
    <scope>NUCLEOTIDE SEQUENCE [LARGE SCALE GENOMIC DNA]</scope>
    <source>
        <strain evidence="2 3">KCOM 3155</strain>
    </source>
</reference>
<name>A0A432LIU2_9BACT</name>
<dbReference type="Pfam" id="PF13173">
    <property type="entry name" value="AAA_14"/>
    <property type="match status" value="1"/>
</dbReference>
<protein>
    <submittedName>
        <fullName evidence="2">AAA family ATPase</fullName>
    </submittedName>
</protein>
<dbReference type="AlphaFoldDB" id="A0A432LIU2"/>
<dbReference type="InterPro" id="IPR027417">
    <property type="entry name" value="P-loop_NTPase"/>
</dbReference>
<feature type="domain" description="AAA" evidence="1">
    <location>
        <begin position="36"/>
        <end position="159"/>
    </location>
</feature>
<dbReference type="SUPFAM" id="SSF52540">
    <property type="entry name" value="P-loop containing nucleoside triphosphate hydrolases"/>
    <property type="match status" value="1"/>
</dbReference>
<dbReference type="RefSeq" id="WP_126678254.1">
    <property type="nucleotide sequence ID" value="NZ_RYYU01000001.1"/>
</dbReference>
<evidence type="ECO:0000313" key="2">
    <source>
        <dbReference type="EMBL" id="RUL59084.1"/>
    </source>
</evidence>
<dbReference type="PANTHER" id="PTHR42990">
    <property type="entry name" value="ATPASE"/>
    <property type="match status" value="1"/>
</dbReference>
<evidence type="ECO:0000259" key="1">
    <source>
        <dbReference type="Pfam" id="PF13173"/>
    </source>
</evidence>
<sequence>MEQKDIFQLLTVYHRRLAMTDIRFIRFLHDKINWKSRLIGIRGSRGAGKTTLLLQHIKRNFRNIDDALWISLDNIWFKTNSLPELVEYLYSHGLRHLFVDEVHKYPDWSIVIKNIYDSYPDLNIVYTGSSMLEIDNSKSDLSRRQSIYTLPVMSFREYLAFAGIIDISPITLEELLNNHVTISMNLTPKVKMLKAFNEYLDNGCYPFFLESGDDYYMRLAAIASLVIDSDMPAVEKVSYATVEKTKKLLAIIAQNVPLVPNISKLGQALESTRDSCLKMLYTLDKAQIISLLTKTEKNYKHLSSPEKIYLGNTNLMKALGTNTNIGNKRETFFNNQLHAVARITMPQKGDFLVNGKYLFEVGGSGKSFEQIKDEPNSFLAVDDIETGTGNRIPLWMFGLLY</sequence>
<dbReference type="InterPro" id="IPR041682">
    <property type="entry name" value="AAA_14"/>
</dbReference>
<dbReference type="Proteomes" id="UP000278983">
    <property type="component" value="Unassembled WGS sequence"/>
</dbReference>
<dbReference type="EMBL" id="RYYU01000001">
    <property type="protein sequence ID" value="RUL59084.1"/>
    <property type="molecule type" value="Genomic_DNA"/>
</dbReference>
<proteinExistence type="predicted"/>
<comment type="caution">
    <text evidence="2">The sequence shown here is derived from an EMBL/GenBank/DDBJ whole genome shotgun (WGS) entry which is preliminary data.</text>
</comment>
<organism evidence="2 3">
    <name type="scientific">Prevotella koreensis</name>
    <dbReference type="NCBI Taxonomy" id="2490854"/>
    <lineage>
        <taxon>Bacteria</taxon>
        <taxon>Pseudomonadati</taxon>
        <taxon>Bacteroidota</taxon>
        <taxon>Bacteroidia</taxon>
        <taxon>Bacteroidales</taxon>
        <taxon>Prevotellaceae</taxon>
        <taxon>Prevotella</taxon>
    </lineage>
</organism>
<evidence type="ECO:0000313" key="3">
    <source>
        <dbReference type="Proteomes" id="UP000278983"/>
    </source>
</evidence>
<dbReference type="PANTHER" id="PTHR42990:SF1">
    <property type="entry name" value="AAA+ ATPASE DOMAIN-CONTAINING PROTEIN"/>
    <property type="match status" value="1"/>
</dbReference>
<dbReference type="OrthoDB" id="9768467at2"/>